<dbReference type="STRING" id="5601.A0A0D2FTE5"/>
<organism evidence="2 3">
    <name type="scientific">Phialophora macrospora</name>
    <dbReference type="NCBI Taxonomy" id="1851006"/>
    <lineage>
        <taxon>Eukaryota</taxon>
        <taxon>Fungi</taxon>
        <taxon>Dikarya</taxon>
        <taxon>Ascomycota</taxon>
        <taxon>Pezizomycotina</taxon>
        <taxon>Eurotiomycetes</taxon>
        <taxon>Chaetothyriomycetidae</taxon>
        <taxon>Chaetothyriales</taxon>
        <taxon>Herpotrichiellaceae</taxon>
        <taxon>Phialophora</taxon>
    </lineage>
</organism>
<evidence type="ECO:0000313" key="2">
    <source>
        <dbReference type="EMBL" id="KIW69795.1"/>
    </source>
</evidence>
<reference evidence="2 3" key="1">
    <citation type="submission" date="2015-01" db="EMBL/GenBank/DDBJ databases">
        <title>The Genome Sequence of Capronia semiimmersa CBS27337.</title>
        <authorList>
            <consortium name="The Broad Institute Genomics Platform"/>
            <person name="Cuomo C."/>
            <person name="de Hoog S."/>
            <person name="Gorbushina A."/>
            <person name="Stielow B."/>
            <person name="Teixiera M."/>
            <person name="Abouelleil A."/>
            <person name="Chapman S.B."/>
            <person name="Priest M."/>
            <person name="Young S.K."/>
            <person name="Wortman J."/>
            <person name="Nusbaum C."/>
            <person name="Birren B."/>
        </authorList>
    </citation>
    <scope>NUCLEOTIDE SEQUENCE [LARGE SCALE GENOMIC DNA]</scope>
    <source>
        <strain evidence="2 3">CBS 27337</strain>
    </source>
</reference>
<feature type="compositionally biased region" description="Polar residues" evidence="1">
    <location>
        <begin position="427"/>
        <end position="436"/>
    </location>
</feature>
<evidence type="ECO:0000256" key="1">
    <source>
        <dbReference type="SAM" id="MobiDB-lite"/>
    </source>
</evidence>
<dbReference type="HOGENOM" id="CLU_024070_0_0_1"/>
<dbReference type="EMBL" id="KN846957">
    <property type="protein sequence ID" value="KIW69795.1"/>
    <property type="molecule type" value="Genomic_DNA"/>
</dbReference>
<gene>
    <name evidence="2" type="ORF">PV04_02127</name>
</gene>
<protein>
    <recommendedName>
        <fullName evidence="4">Fungal N-terminal domain-containing protein</fullName>
    </recommendedName>
</protein>
<feature type="compositionally biased region" description="Low complexity" evidence="1">
    <location>
        <begin position="526"/>
        <end position="536"/>
    </location>
</feature>
<feature type="compositionally biased region" description="Low complexity" evidence="1">
    <location>
        <begin position="358"/>
        <end position="376"/>
    </location>
</feature>
<feature type="compositionally biased region" description="Polar residues" evidence="1">
    <location>
        <begin position="449"/>
        <end position="472"/>
    </location>
</feature>
<feature type="compositionally biased region" description="Basic and acidic residues" evidence="1">
    <location>
        <begin position="583"/>
        <end position="604"/>
    </location>
</feature>
<feature type="region of interest" description="Disordered" evidence="1">
    <location>
        <begin position="512"/>
        <end position="604"/>
    </location>
</feature>
<evidence type="ECO:0008006" key="4">
    <source>
        <dbReference type="Google" id="ProtNLM"/>
    </source>
</evidence>
<proteinExistence type="predicted"/>
<keyword evidence="3" id="KW-1185">Reference proteome</keyword>
<accession>A0A0D2FTE5</accession>
<sequence>MMAEPGSVAPINRVAADGFKLSLLLNAVSSDVANAGLEVQAISKCVTQFSMMLKHTSQVLQAADSVHSQEAVETAQSIADEGTRAFAEINEMLERVRNAQRADDASSSPVQQRFKRTFKKHRVTYLLAQIESLQLSLSVMLQILELGSLMASTSRSDPEEVVAVKKDAINQERAVAQNAVIVRYWQMSNMDALFEASQREDEEDRRASLSSLNLDEMQSAQQADSSALDHATSNALVRLPVFSLGELDHTLHQIKHSPRDMVQVSNQAIDPLLERWTIWRNVRERKHNRHSGGKYVPSVDNLTEDDDDMAFYDRFGGREDGTRGYYLEGTTTDWRKPNSASARHEAFKRRKQYSGYQPSVSAASSDVEDSPGGSTSSKKRSSRRHVIDSGSESSGSEHEIAQPKPRRRSSASRTVERKVQAPEGSAPTVQSSTAPGTQPAAWVAGINGGSSNRPPSTQPSVASGQSTTSRLSSPAYHPPGHRPWASPDQSMVHHSVSSPLLPAPTFNGPSMYGHSHTVGFPRHIGPLQPQQPQQLSPYPPSSPNSRYMTQPSTRMSFPPRPGSQDGKAARSPSRLSHQNTQPRAHDEKRHSKEKSSRQNFKESATKGLLGAGAIAGFLEALEGFSL</sequence>
<name>A0A0D2FTE5_9EURO</name>
<dbReference type="AlphaFoldDB" id="A0A0D2FTE5"/>
<dbReference type="Proteomes" id="UP000054266">
    <property type="component" value="Unassembled WGS sequence"/>
</dbReference>
<feature type="compositionally biased region" description="Polar residues" evidence="1">
    <location>
        <begin position="544"/>
        <end position="555"/>
    </location>
</feature>
<feature type="compositionally biased region" description="Polar residues" evidence="1">
    <location>
        <begin position="573"/>
        <end position="582"/>
    </location>
</feature>
<evidence type="ECO:0000313" key="3">
    <source>
        <dbReference type="Proteomes" id="UP000054266"/>
    </source>
</evidence>
<feature type="region of interest" description="Disordered" evidence="1">
    <location>
        <begin position="322"/>
        <end position="498"/>
    </location>
</feature>